<dbReference type="PANTHER" id="PTHR30634">
    <property type="entry name" value="OUTER MEMBRANE LOLAB LIPOPROTEIN INSERTION APPARATUS"/>
    <property type="match status" value="1"/>
</dbReference>
<keyword evidence="3" id="KW-1185">Reference proteome</keyword>
<sequence length="403" mass="43134">MTSGSTPLTDPGAERLRRWRLVLGAEQGADGTGCALSGHDAAMDRTLEALYGSRPERSEGRSAGLGGSAPQAARWLGDIRAYFPTSVVQVMQRDAIERLGLAALLLEPELLEAVEPDVHLVGTLLSLGKAMPEEAREAARVVIRKVVQELERRLAGRTRATLDGALDRAARLSRPRHRDIDWNRTIRANLHHYLPEHRTVVPERLIGYGRAARSVRKEVILCVDQSGSMAASVVHASVFGAVLASMRSLSTRLVVFDTAVADLTEQLADPVEVLFGIQLGGGTDINRALAYCQARITRPTETVLVLISDLYEGGIREEMIKRVAAMRAAGVRCVTLLALSDEGAPAYDRENAAALAAAGAPAFACTPDRFPEVMAAALEGRPLPVGEPIPPDGAGQPGSVRAK</sequence>
<evidence type="ECO:0000256" key="1">
    <source>
        <dbReference type="SAM" id="MobiDB-lite"/>
    </source>
</evidence>
<protein>
    <submittedName>
        <fullName evidence="2">VWA domain-containing protein</fullName>
    </submittedName>
</protein>
<dbReference type="Pfam" id="PF05762">
    <property type="entry name" value="VWA_CoxE"/>
    <property type="match status" value="1"/>
</dbReference>
<comment type="caution">
    <text evidence="2">The sequence shown here is derived from an EMBL/GenBank/DDBJ whole genome shotgun (WGS) entry which is preliminary data.</text>
</comment>
<dbReference type="SUPFAM" id="SSF53300">
    <property type="entry name" value="vWA-like"/>
    <property type="match status" value="1"/>
</dbReference>
<dbReference type="RefSeq" id="WP_109282830.1">
    <property type="nucleotide sequence ID" value="NZ_JBFAUK010000004.1"/>
</dbReference>
<feature type="region of interest" description="Disordered" evidence="1">
    <location>
        <begin position="382"/>
        <end position="403"/>
    </location>
</feature>
<dbReference type="Proteomes" id="UP001552594">
    <property type="component" value="Unassembled WGS sequence"/>
</dbReference>
<gene>
    <name evidence="2" type="ORF">AB0L16_07980</name>
</gene>
<dbReference type="PANTHER" id="PTHR30634:SF16">
    <property type="entry name" value="OUTER-MEMBRANE LIPOPROTEIN LOLB"/>
    <property type="match status" value="1"/>
</dbReference>
<accession>A0ABV3JU91</accession>
<evidence type="ECO:0000313" key="2">
    <source>
        <dbReference type="EMBL" id="MEV5506404.1"/>
    </source>
</evidence>
<dbReference type="Gene3D" id="3.40.50.410">
    <property type="entry name" value="von Willebrand factor, type A domain"/>
    <property type="match status" value="1"/>
</dbReference>
<proteinExistence type="predicted"/>
<dbReference type="EMBL" id="JBFAUK010000004">
    <property type="protein sequence ID" value="MEV5506404.1"/>
    <property type="molecule type" value="Genomic_DNA"/>
</dbReference>
<dbReference type="CDD" id="cd01462">
    <property type="entry name" value="VWA_YIEM_type"/>
    <property type="match status" value="1"/>
</dbReference>
<dbReference type="InterPro" id="IPR036465">
    <property type="entry name" value="vWFA_dom_sf"/>
</dbReference>
<name>A0ABV3JU91_STRON</name>
<evidence type="ECO:0000313" key="3">
    <source>
        <dbReference type="Proteomes" id="UP001552594"/>
    </source>
</evidence>
<dbReference type="InterPro" id="IPR050458">
    <property type="entry name" value="LolB"/>
</dbReference>
<dbReference type="InterPro" id="IPR008912">
    <property type="entry name" value="Uncharacterised_CoxE"/>
</dbReference>
<organism evidence="2 3">
    <name type="scientific">Streptomyces orinoci</name>
    <name type="common">Streptoverticillium orinoci</name>
    <dbReference type="NCBI Taxonomy" id="67339"/>
    <lineage>
        <taxon>Bacteria</taxon>
        <taxon>Bacillati</taxon>
        <taxon>Actinomycetota</taxon>
        <taxon>Actinomycetes</taxon>
        <taxon>Kitasatosporales</taxon>
        <taxon>Streptomycetaceae</taxon>
        <taxon>Streptomyces</taxon>
    </lineage>
</organism>
<reference evidence="2 3" key="1">
    <citation type="submission" date="2024-06" db="EMBL/GenBank/DDBJ databases">
        <title>The Natural Products Discovery Center: Release of the First 8490 Sequenced Strains for Exploring Actinobacteria Biosynthetic Diversity.</title>
        <authorList>
            <person name="Kalkreuter E."/>
            <person name="Kautsar S.A."/>
            <person name="Yang D."/>
            <person name="Bader C.D."/>
            <person name="Teijaro C.N."/>
            <person name="Fluegel L."/>
            <person name="Davis C.M."/>
            <person name="Simpson J.R."/>
            <person name="Lauterbach L."/>
            <person name="Steele A.D."/>
            <person name="Gui C."/>
            <person name="Meng S."/>
            <person name="Li G."/>
            <person name="Viehrig K."/>
            <person name="Ye F."/>
            <person name="Su P."/>
            <person name="Kiefer A.F."/>
            <person name="Nichols A."/>
            <person name="Cepeda A.J."/>
            <person name="Yan W."/>
            <person name="Fan B."/>
            <person name="Jiang Y."/>
            <person name="Adhikari A."/>
            <person name="Zheng C.-J."/>
            <person name="Schuster L."/>
            <person name="Cowan T.M."/>
            <person name="Smanski M.J."/>
            <person name="Chevrette M.G."/>
            <person name="De Carvalho L.P.S."/>
            <person name="Shen B."/>
        </authorList>
    </citation>
    <scope>NUCLEOTIDE SEQUENCE [LARGE SCALE GENOMIC DNA]</scope>
    <source>
        <strain evidence="2 3">NPDC052347</strain>
    </source>
</reference>